<dbReference type="InterPro" id="IPR001579">
    <property type="entry name" value="Glyco_hydro_18_chit_AS"/>
</dbReference>
<dbReference type="SUPFAM" id="SSF50370">
    <property type="entry name" value="Ricin B-like lectins"/>
    <property type="match status" value="1"/>
</dbReference>
<keyword evidence="1 3" id="KW-0378">Hydrolase</keyword>
<dbReference type="Gene3D" id="2.80.10.50">
    <property type="match status" value="2"/>
</dbReference>
<evidence type="ECO:0000313" key="6">
    <source>
        <dbReference type="EMBL" id="MFC0622867.1"/>
    </source>
</evidence>
<proteinExistence type="inferred from homology"/>
<evidence type="ECO:0000259" key="5">
    <source>
        <dbReference type="PROSITE" id="PS51910"/>
    </source>
</evidence>
<protein>
    <submittedName>
        <fullName evidence="6">Glycosyl hydrolase family 18 protein</fullName>
    </submittedName>
</protein>
<dbReference type="InterPro" id="IPR017853">
    <property type="entry name" value="GH"/>
</dbReference>
<evidence type="ECO:0000313" key="7">
    <source>
        <dbReference type="Proteomes" id="UP001589890"/>
    </source>
</evidence>
<name>A0ABV6QGZ1_9ACTN</name>
<dbReference type="InterPro" id="IPR000772">
    <property type="entry name" value="Ricin_B_lectin"/>
</dbReference>
<organism evidence="6 7">
    <name type="scientific">Kribbella deserti</name>
    <dbReference type="NCBI Taxonomy" id="1926257"/>
    <lineage>
        <taxon>Bacteria</taxon>
        <taxon>Bacillati</taxon>
        <taxon>Actinomycetota</taxon>
        <taxon>Actinomycetes</taxon>
        <taxon>Propionibacteriales</taxon>
        <taxon>Kribbellaceae</taxon>
        <taxon>Kribbella</taxon>
    </lineage>
</organism>
<feature type="domain" description="GH18" evidence="5">
    <location>
        <begin position="37"/>
        <end position="320"/>
    </location>
</feature>
<dbReference type="PANTHER" id="PTHR11177">
    <property type="entry name" value="CHITINASE"/>
    <property type="match status" value="1"/>
</dbReference>
<dbReference type="SMART" id="SM00458">
    <property type="entry name" value="RICIN"/>
    <property type="match status" value="1"/>
</dbReference>
<comment type="caution">
    <text evidence="6">The sequence shown here is derived from an EMBL/GenBank/DDBJ whole genome shotgun (WGS) entry which is preliminary data.</text>
</comment>
<evidence type="ECO:0000256" key="1">
    <source>
        <dbReference type="ARBA" id="ARBA00022801"/>
    </source>
</evidence>
<reference evidence="6 7" key="1">
    <citation type="submission" date="2024-09" db="EMBL/GenBank/DDBJ databases">
        <authorList>
            <person name="Sun Q."/>
            <person name="Mori K."/>
        </authorList>
    </citation>
    <scope>NUCLEOTIDE SEQUENCE [LARGE SCALE GENOMIC DNA]</scope>
    <source>
        <strain evidence="6 7">CGMCC 1.15906</strain>
    </source>
</reference>
<accession>A0ABV6QGZ1</accession>
<evidence type="ECO:0000256" key="4">
    <source>
        <dbReference type="RuleBase" id="RU004453"/>
    </source>
</evidence>
<evidence type="ECO:0000256" key="2">
    <source>
        <dbReference type="ARBA" id="ARBA00023295"/>
    </source>
</evidence>
<evidence type="ECO:0000256" key="3">
    <source>
        <dbReference type="RuleBase" id="RU000489"/>
    </source>
</evidence>
<dbReference type="Proteomes" id="UP001589890">
    <property type="component" value="Unassembled WGS sequence"/>
</dbReference>
<comment type="similarity">
    <text evidence="4">Belongs to the glycosyl hydrolase 18 family.</text>
</comment>
<dbReference type="SUPFAM" id="SSF51445">
    <property type="entry name" value="(Trans)glycosidases"/>
    <property type="match status" value="1"/>
</dbReference>
<dbReference type="PANTHER" id="PTHR11177:SF392">
    <property type="entry name" value="HAP41P"/>
    <property type="match status" value="1"/>
</dbReference>
<dbReference type="GO" id="GO:0016787">
    <property type="term" value="F:hydrolase activity"/>
    <property type="evidence" value="ECO:0007669"/>
    <property type="project" value="UniProtKB-KW"/>
</dbReference>
<dbReference type="InterPro" id="IPR035992">
    <property type="entry name" value="Ricin_B-like_lectins"/>
</dbReference>
<dbReference type="InterPro" id="IPR050314">
    <property type="entry name" value="Glycosyl_Hydrlase_18"/>
</dbReference>
<dbReference type="PROSITE" id="PS50231">
    <property type="entry name" value="RICIN_B_LECTIN"/>
    <property type="match status" value="1"/>
</dbReference>
<dbReference type="CDD" id="cd23451">
    <property type="entry name" value="beta-trefoil_Ricin_laminarinase"/>
    <property type="match status" value="1"/>
</dbReference>
<dbReference type="Gene3D" id="3.40.5.30">
    <property type="entry name" value="(Trans)glycosidases - domain 2"/>
    <property type="match status" value="1"/>
</dbReference>
<dbReference type="Pfam" id="PF00652">
    <property type="entry name" value="Ricin_B_lectin"/>
    <property type="match status" value="1"/>
</dbReference>
<keyword evidence="2 3" id="KW-0326">Glycosidase</keyword>
<dbReference type="InterPro" id="IPR011583">
    <property type="entry name" value="Chitinase_II/V-like_cat"/>
</dbReference>
<dbReference type="InterPro" id="IPR001223">
    <property type="entry name" value="Glyco_hydro18_cat"/>
</dbReference>
<sequence length="453" mass="46639">MAAAAPASSASTTADTGSTATNAVAVPAAAAALPNGFRSVGYMPSWSGSVNSIQYSKLTHINYAFALPNSNGTLQAIPDPAKLQSLVSQGHANGVKVSLAIGGWNDGNDSAFEALAANSGSRTTFVNAVVNAVNQYNLDGVDIDWEYPDPGTSGNNFTALMQQLSTAMHSRGKLLTAAVVSEGTTANGVQPAVFGYVDFLNIMAYDGGSPHANYDWSIAAANFWKSRGLPASKTVLGVPFYSRPNYLTYAQIVAMDPANANRDCVSVNGVQQCYNGIPTIKRKTQWALANAGGIMNWELSQDTTGATSLVSAIYTAATGTTPPPGGKTGPIKGLAGKCVDVAAANSANGTAVQLYTCNGTNAQTWTVGTDGTIRALGKCLDVTSAGTANGTLIQLWDCNGTGAQGWQAQTNGTLRNPASGRCLDVTGGSSADGTRLRIWDCSGAANQLWTLPA</sequence>
<keyword evidence="7" id="KW-1185">Reference proteome</keyword>
<dbReference type="PROSITE" id="PS51910">
    <property type="entry name" value="GH18_2"/>
    <property type="match status" value="1"/>
</dbReference>
<dbReference type="RefSeq" id="WP_380043544.1">
    <property type="nucleotide sequence ID" value="NZ_JBHLTC010000001.1"/>
</dbReference>
<dbReference type="Pfam" id="PF00704">
    <property type="entry name" value="Glyco_hydro_18"/>
    <property type="match status" value="1"/>
</dbReference>
<gene>
    <name evidence="6" type="ORF">ACFFGN_02270</name>
</gene>
<dbReference type="EMBL" id="JBHLTC010000001">
    <property type="protein sequence ID" value="MFC0622867.1"/>
    <property type="molecule type" value="Genomic_DNA"/>
</dbReference>
<dbReference type="Gene3D" id="3.20.20.80">
    <property type="entry name" value="Glycosidases"/>
    <property type="match status" value="1"/>
</dbReference>
<dbReference type="SMART" id="SM00636">
    <property type="entry name" value="Glyco_18"/>
    <property type="match status" value="1"/>
</dbReference>
<dbReference type="PROSITE" id="PS01095">
    <property type="entry name" value="GH18_1"/>
    <property type="match status" value="1"/>
</dbReference>